<protein>
    <recommendedName>
        <fullName evidence="4">Fibronectin type-III domain-containing protein</fullName>
    </recommendedName>
</protein>
<dbReference type="InterPro" id="IPR036116">
    <property type="entry name" value="FN3_sf"/>
</dbReference>
<dbReference type="Gene3D" id="2.60.40.10">
    <property type="entry name" value="Immunoglobulins"/>
    <property type="match status" value="1"/>
</dbReference>
<keyword evidence="2" id="KW-0812">Transmembrane</keyword>
<feature type="compositionally biased region" description="Basic and acidic residues" evidence="1">
    <location>
        <begin position="548"/>
        <end position="557"/>
    </location>
</feature>
<dbReference type="CDD" id="cd00063">
    <property type="entry name" value="FN3"/>
    <property type="match status" value="1"/>
</dbReference>
<feature type="region of interest" description="Disordered" evidence="1">
    <location>
        <begin position="690"/>
        <end position="716"/>
    </location>
</feature>
<evidence type="ECO:0000256" key="1">
    <source>
        <dbReference type="SAM" id="MobiDB-lite"/>
    </source>
</evidence>
<feature type="chain" id="PRO_5010855050" description="Fibronectin type-III domain-containing protein" evidence="3">
    <location>
        <begin position="23"/>
        <end position="716"/>
    </location>
</feature>
<dbReference type="InterPro" id="IPR003961">
    <property type="entry name" value="FN3_dom"/>
</dbReference>
<evidence type="ECO:0000256" key="2">
    <source>
        <dbReference type="SAM" id="Phobius"/>
    </source>
</evidence>
<dbReference type="PROSITE" id="PS50853">
    <property type="entry name" value="FN3"/>
    <property type="match status" value="1"/>
</dbReference>
<feature type="transmembrane region" description="Helical" evidence="2">
    <location>
        <begin position="424"/>
        <end position="449"/>
    </location>
</feature>
<feature type="region of interest" description="Disordered" evidence="1">
    <location>
        <begin position="522"/>
        <end position="666"/>
    </location>
</feature>
<dbReference type="InterPro" id="IPR013783">
    <property type="entry name" value="Ig-like_fold"/>
</dbReference>
<keyword evidence="2" id="KW-1133">Transmembrane helix</keyword>
<feature type="compositionally biased region" description="Basic and acidic residues" evidence="1">
    <location>
        <begin position="569"/>
        <end position="582"/>
    </location>
</feature>
<feature type="compositionally biased region" description="Polar residues" evidence="1">
    <location>
        <begin position="530"/>
        <end position="547"/>
    </location>
</feature>
<feature type="signal peptide" evidence="3">
    <location>
        <begin position="1"/>
        <end position="22"/>
    </location>
</feature>
<keyword evidence="3" id="KW-0732">Signal</keyword>
<accession>A0A1X7UV02</accession>
<sequence>MEDNHKILFIATLTAILFSGQSQDYCEQSERVEDIPDLESCIGVGTFISVIYRPPSGASNCGSIDDDYHILIYHHDFDRSIAIEKHPPPERYNDTACLVHLTLSPDIFVKENNDTLLQVWMKLVTMSADTYCSNNFTLLVDTDPPDPVNPQIHVGCNSVDVEWPPPFSPPGCPVRQYDIELNDEYFNITNTSLLHHSWPDLSPNMLNTLNISAVNDIGPSIQSNNTFITALNPQVMFLDYDVLLNDSNALFTIKAKVNNNCIYSVPTHFYYNASCDANTTVNETWDVSNEQTSYQLPVPIDRLNCTACLIWSNLNSSLTRCNITFNTTQLLFINLQPINNGLNFTCHYRPNSSLWDCGVSVNNSLNDTRSALTFNETIGTITNLCPGKYDVAMFYVKDGMDYVIEYVTVNISGTSCGTPTPSVLLPSLIIGVAAILTIIIIAIVCVVLYKRRTKTGTYQMSKGETGDKEEAKSQTIGELEKMKHNDKGKGQEHSDPLTAIPQQKVLQEKLKASVDLQLKETPHLAKGHGKTTQNSETSFINKDSLANSKDEKEKETTQEPSTSVEDKEDIEHKSDGGNEAKEAGSTSSSMEGSNYVDSSQKGRVVNKDIGGDNVDDEAVDMYVTEGHQATNKQETADMDGFVPSKSTDKKSIKRSKSSDSLKSATAKAFRRLSSKIELETEETKKLLSTITDSDAAHQDLEVPASNDDTRSQFVPK</sequence>
<organism evidence="5">
    <name type="scientific">Amphimedon queenslandica</name>
    <name type="common">Sponge</name>
    <dbReference type="NCBI Taxonomy" id="400682"/>
    <lineage>
        <taxon>Eukaryota</taxon>
        <taxon>Metazoa</taxon>
        <taxon>Porifera</taxon>
        <taxon>Demospongiae</taxon>
        <taxon>Heteroscleromorpha</taxon>
        <taxon>Haplosclerida</taxon>
        <taxon>Niphatidae</taxon>
        <taxon>Amphimedon</taxon>
    </lineage>
</organism>
<feature type="compositionally biased region" description="Polar residues" evidence="1">
    <location>
        <begin position="584"/>
        <end position="601"/>
    </location>
</feature>
<evidence type="ECO:0000259" key="4">
    <source>
        <dbReference type="PROSITE" id="PS50853"/>
    </source>
</evidence>
<dbReference type="AlphaFoldDB" id="A0A1X7UV02"/>
<name>A0A1X7UV02_AMPQE</name>
<feature type="domain" description="Fibronectin type-III" evidence="4">
    <location>
        <begin position="144"/>
        <end position="233"/>
    </location>
</feature>
<dbReference type="SUPFAM" id="SSF49265">
    <property type="entry name" value="Fibronectin type III"/>
    <property type="match status" value="1"/>
</dbReference>
<reference evidence="5" key="1">
    <citation type="submission" date="2017-05" db="UniProtKB">
        <authorList>
            <consortium name="EnsemblMetazoa"/>
        </authorList>
    </citation>
    <scope>IDENTIFICATION</scope>
</reference>
<evidence type="ECO:0000256" key="3">
    <source>
        <dbReference type="SAM" id="SignalP"/>
    </source>
</evidence>
<keyword evidence="2" id="KW-0472">Membrane</keyword>
<proteinExistence type="predicted"/>
<evidence type="ECO:0000313" key="5">
    <source>
        <dbReference type="EnsemblMetazoa" id="Aqu2.1.31212_001"/>
    </source>
</evidence>
<dbReference type="InParanoid" id="A0A1X7UV02"/>
<dbReference type="EnsemblMetazoa" id="Aqu2.1.31212_001">
    <property type="protein sequence ID" value="Aqu2.1.31212_001"/>
    <property type="gene ID" value="Aqu2.1.31212"/>
</dbReference>